<dbReference type="Proteomes" id="UP000037035">
    <property type="component" value="Unassembled WGS sequence"/>
</dbReference>
<dbReference type="OrthoDB" id="10455375at2759"/>
<dbReference type="VEuPathDB" id="FungiDB:VP01_1284g1"/>
<feature type="compositionally biased region" description="Polar residues" evidence="1">
    <location>
        <begin position="74"/>
        <end position="95"/>
    </location>
</feature>
<protein>
    <submittedName>
        <fullName evidence="2">Uncharacterized protein</fullName>
    </submittedName>
</protein>
<proteinExistence type="predicted"/>
<keyword evidence="3" id="KW-1185">Reference proteome</keyword>
<comment type="caution">
    <text evidence="2">The sequence shown here is derived from an EMBL/GenBank/DDBJ whole genome shotgun (WGS) entry which is preliminary data.</text>
</comment>
<evidence type="ECO:0000256" key="1">
    <source>
        <dbReference type="SAM" id="MobiDB-lite"/>
    </source>
</evidence>
<name>A0A0L6VNJ8_9BASI</name>
<organism evidence="2 3">
    <name type="scientific">Puccinia sorghi</name>
    <dbReference type="NCBI Taxonomy" id="27349"/>
    <lineage>
        <taxon>Eukaryota</taxon>
        <taxon>Fungi</taxon>
        <taxon>Dikarya</taxon>
        <taxon>Basidiomycota</taxon>
        <taxon>Pucciniomycotina</taxon>
        <taxon>Pucciniomycetes</taxon>
        <taxon>Pucciniales</taxon>
        <taxon>Pucciniaceae</taxon>
        <taxon>Puccinia</taxon>
    </lineage>
</organism>
<gene>
    <name evidence="2" type="ORF">VP01_1284g1</name>
</gene>
<dbReference type="AlphaFoldDB" id="A0A0L6VNJ8"/>
<evidence type="ECO:0000313" key="2">
    <source>
        <dbReference type="EMBL" id="KNZ62323.1"/>
    </source>
</evidence>
<dbReference type="EMBL" id="LAVV01003165">
    <property type="protein sequence ID" value="KNZ62323.1"/>
    <property type="molecule type" value="Genomic_DNA"/>
</dbReference>
<evidence type="ECO:0000313" key="3">
    <source>
        <dbReference type="Proteomes" id="UP000037035"/>
    </source>
</evidence>
<sequence length="226" mass="25259">MAVGSKDQGVFSGRKLCLCIPFIENHTGSLRWPREALNQKLRLWFMCNSFWQKSLASMFSSSNNSPSQLSVSSCGPQSTPVRPRSSYTRTQGASSSPYQSRLRCLVSRESPLPFSANSPLKKLQFHHCGPASDSSPSNVKSASTCCSFQHPYQTPQHRHLPAHTPLRVRRNRKKIHFKETAHVGGYLGARRLFKEEIFGIDNHTVVTHAAKEAVINVFEFGASNQN</sequence>
<feature type="region of interest" description="Disordered" evidence="1">
    <location>
        <begin position="69"/>
        <end position="95"/>
    </location>
</feature>
<reference evidence="2 3" key="1">
    <citation type="submission" date="2015-08" db="EMBL/GenBank/DDBJ databases">
        <title>Next Generation Sequencing and Analysis of the Genome of Puccinia sorghi L Schw, the Causal Agent of Maize Common Rust.</title>
        <authorList>
            <person name="Rochi L."/>
            <person name="Burguener G."/>
            <person name="Darino M."/>
            <person name="Turjanski A."/>
            <person name="Kreff E."/>
            <person name="Dieguez M.J."/>
            <person name="Sacco F."/>
        </authorList>
    </citation>
    <scope>NUCLEOTIDE SEQUENCE [LARGE SCALE GENOMIC DNA]</scope>
    <source>
        <strain evidence="2 3">RO10H11247</strain>
    </source>
</reference>
<accession>A0A0L6VNJ8</accession>